<dbReference type="PANTHER" id="PTHR46323:SF2">
    <property type="entry name" value="BETA-GALACTOSIDASE"/>
    <property type="match status" value="1"/>
</dbReference>
<proteinExistence type="predicted"/>
<dbReference type="InterPro" id="IPR006101">
    <property type="entry name" value="Glyco_hydro_2"/>
</dbReference>
<dbReference type="InterPro" id="IPR017853">
    <property type="entry name" value="GH"/>
</dbReference>
<dbReference type="PROSITE" id="PS00608">
    <property type="entry name" value="GLYCOSYL_HYDROL_F2_2"/>
    <property type="match status" value="1"/>
</dbReference>
<evidence type="ECO:0000256" key="4">
    <source>
        <dbReference type="ARBA" id="ARBA00023295"/>
    </source>
</evidence>
<dbReference type="EC" id="3.2.1.23" evidence="2"/>
<accession>X1IDV7</accession>
<feature type="domain" description="Glycoside hydrolase family 2 catalytic" evidence="5">
    <location>
        <begin position="2"/>
        <end position="231"/>
    </location>
</feature>
<dbReference type="InterPro" id="IPR006103">
    <property type="entry name" value="Glyco_hydro_2_cat"/>
</dbReference>
<feature type="non-terminal residue" evidence="6">
    <location>
        <position position="231"/>
    </location>
</feature>
<dbReference type="GO" id="GO:0005990">
    <property type="term" value="P:lactose catabolic process"/>
    <property type="evidence" value="ECO:0007669"/>
    <property type="project" value="TreeGrafter"/>
</dbReference>
<sequence length="231" mass="26431">IQDIKLLKQNNINAVRTSHYPDHPVWYDLCDRYGIYLIDETNLESHSLKGYLSNVATWHTAFVARAIRMVERDKNHPSVIFWSLGNETGCGPNHAAMAAWLKDYDPTRPIHYEGAAGKPKDRPYVDMISRMYARIPEIIRLATNPVDNRPMVLCEYAHAMGNSVGNLKEYWDAIRSHKRLIGGFIWDWADQGLRKFSADGKQFWAYGGDYGDKPNDGNFCCNGLVQPDRKP</sequence>
<dbReference type="EMBL" id="BARU01040646">
    <property type="protein sequence ID" value="GAH79872.1"/>
    <property type="molecule type" value="Genomic_DNA"/>
</dbReference>
<evidence type="ECO:0000256" key="1">
    <source>
        <dbReference type="ARBA" id="ARBA00001412"/>
    </source>
</evidence>
<dbReference type="PRINTS" id="PR00132">
    <property type="entry name" value="GLHYDRLASE2"/>
</dbReference>
<evidence type="ECO:0000259" key="5">
    <source>
        <dbReference type="Pfam" id="PF02836"/>
    </source>
</evidence>
<protein>
    <recommendedName>
        <fullName evidence="2">beta-galactosidase</fullName>
        <ecNumber evidence="2">3.2.1.23</ecNumber>
    </recommendedName>
</protein>
<organism evidence="6">
    <name type="scientific">marine sediment metagenome</name>
    <dbReference type="NCBI Taxonomy" id="412755"/>
    <lineage>
        <taxon>unclassified sequences</taxon>
        <taxon>metagenomes</taxon>
        <taxon>ecological metagenomes</taxon>
    </lineage>
</organism>
<dbReference type="InterPro" id="IPR023232">
    <property type="entry name" value="Glyco_hydro_2_AS"/>
</dbReference>
<dbReference type="InterPro" id="IPR023230">
    <property type="entry name" value="Glyco_hydro_2_CS"/>
</dbReference>
<dbReference type="GO" id="GO:0009341">
    <property type="term" value="C:beta-galactosidase complex"/>
    <property type="evidence" value="ECO:0007669"/>
    <property type="project" value="TreeGrafter"/>
</dbReference>
<evidence type="ECO:0000256" key="2">
    <source>
        <dbReference type="ARBA" id="ARBA00012756"/>
    </source>
</evidence>
<dbReference type="PANTHER" id="PTHR46323">
    <property type="entry name" value="BETA-GALACTOSIDASE"/>
    <property type="match status" value="1"/>
</dbReference>
<keyword evidence="3" id="KW-0378">Hydrolase</keyword>
<name>X1IDV7_9ZZZZ</name>
<dbReference type="GO" id="GO:0004565">
    <property type="term" value="F:beta-galactosidase activity"/>
    <property type="evidence" value="ECO:0007669"/>
    <property type="project" value="UniProtKB-EC"/>
</dbReference>
<evidence type="ECO:0000313" key="6">
    <source>
        <dbReference type="EMBL" id="GAH79872.1"/>
    </source>
</evidence>
<dbReference type="AlphaFoldDB" id="X1IDV7"/>
<reference evidence="6" key="1">
    <citation type="journal article" date="2014" name="Front. Microbiol.">
        <title>High frequency of phylogenetically diverse reductive dehalogenase-homologous genes in deep subseafloor sedimentary metagenomes.</title>
        <authorList>
            <person name="Kawai M."/>
            <person name="Futagami T."/>
            <person name="Toyoda A."/>
            <person name="Takaki Y."/>
            <person name="Nishi S."/>
            <person name="Hori S."/>
            <person name="Arai W."/>
            <person name="Tsubouchi T."/>
            <person name="Morono Y."/>
            <person name="Uchiyama I."/>
            <person name="Ito T."/>
            <person name="Fujiyama A."/>
            <person name="Inagaki F."/>
            <person name="Takami H."/>
        </authorList>
    </citation>
    <scope>NUCLEOTIDE SEQUENCE</scope>
    <source>
        <strain evidence="6">Expedition CK06-06</strain>
    </source>
</reference>
<dbReference type="PROSITE" id="PS00719">
    <property type="entry name" value="GLYCOSYL_HYDROL_F2_1"/>
    <property type="match status" value="1"/>
</dbReference>
<comment type="catalytic activity">
    <reaction evidence="1">
        <text>Hydrolysis of terminal non-reducing beta-D-galactose residues in beta-D-galactosides.</text>
        <dbReference type="EC" id="3.2.1.23"/>
    </reaction>
</comment>
<keyword evidence="4" id="KW-0326">Glycosidase</keyword>
<gene>
    <name evidence="6" type="ORF">S03H2_62808</name>
</gene>
<dbReference type="Pfam" id="PF02836">
    <property type="entry name" value="Glyco_hydro_2_C"/>
    <property type="match status" value="1"/>
</dbReference>
<dbReference type="Gene3D" id="3.20.20.80">
    <property type="entry name" value="Glycosidases"/>
    <property type="match status" value="1"/>
</dbReference>
<dbReference type="SUPFAM" id="SSF51445">
    <property type="entry name" value="(Trans)glycosidases"/>
    <property type="match status" value="1"/>
</dbReference>
<evidence type="ECO:0000256" key="3">
    <source>
        <dbReference type="ARBA" id="ARBA00022801"/>
    </source>
</evidence>
<feature type="non-terminal residue" evidence="6">
    <location>
        <position position="1"/>
    </location>
</feature>
<dbReference type="InterPro" id="IPR050347">
    <property type="entry name" value="Bact_Beta-galactosidase"/>
</dbReference>
<comment type="caution">
    <text evidence="6">The sequence shown here is derived from an EMBL/GenBank/DDBJ whole genome shotgun (WGS) entry which is preliminary data.</text>
</comment>